<dbReference type="InterPro" id="IPR018356">
    <property type="entry name" value="Tscrpt_reg_HTH_DeoR_CS"/>
</dbReference>
<dbReference type="PROSITE" id="PS00894">
    <property type="entry name" value="HTH_DEOR_1"/>
    <property type="match status" value="1"/>
</dbReference>
<evidence type="ECO:0000256" key="7">
    <source>
        <dbReference type="SAM" id="MobiDB-lite"/>
    </source>
</evidence>
<evidence type="ECO:0000256" key="6">
    <source>
        <dbReference type="ARBA" id="ARBA00024937"/>
    </source>
</evidence>
<organism evidence="9 10">
    <name type="scientific">Amycolatopsis arida</name>
    <dbReference type="NCBI Taxonomy" id="587909"/>
    <lineage>
        <taxon>Bacteria</taxon>
        <taxon>Bacillati</taxon>
        <taxon>Actinomycetota</taxon>
        <taxon>Actinomycetes</taxon>
        <taxon>Pseudonocardiales</taxon>
        <taxon>Pseudonocardiaceae</taxon>
        <taxon>Amycolatopsis</taxon>
    </lineage>
</organism>
<gene>
    <name evidence="9" type="ORF">SAMN05421810_104286</name>
</gene>
<evidence type="ECO:0000256" key="1">
    <source>
        <dbReference type="ARBA" id="ARBA00021390"/>
    </source>
</evidence>
<reference evidence="10" key="1">
    <citation type="submission" date="2016-10" db="EMBL/GenBank/DDBJ databases">
        <authorList>
            <person name="Varghese N."/>
            <person name="Submissions S."/>
        </authorList>
    </citation>
    <scope>NUCLEOTIDE SEQUENCE [LARGE SCALE GENOMIC DNA]</scope>
    <source>
        <strain evidence="10">CGMCC 4.5579</strain>
    </source>
</reference>
<evidence type="ECO:0000256" key="2">
    <source>
        <dbReference type="ARBA" id="ARBA00022491"/>
    </source>
</evidence>
<dbReference type="InterPro" id="IPR036390">
    <property type="entry name" value="WH_DNA-bd_sf"/>
</dbReference>
<dbReference type="PROSITE" id="PS51000">
    <property type="entry name" value="HTH_DEOR_2"/>
    <property type="match status" value="1"/>
</dbReference>
<dbReference type="InterPro" id="IPR037171">
    <property type="entry name" value="NagB/RpiA_transferase-like"/>
</dbReference>
<protein>
    <recommendedName>
        <fullName evidence="1">Lactose phosphotransferase system repressor</fullName>
    </recommendedName>
</protein>
<evidence type="ECO:0000259" key="8">
    <source>
        <dbReference type="PROSITE" id="PS51000"/>
    </source>
</evidence>
<name>A0A1I5V9X9_9PSEU</name>
<keyword evidence="3" id="KW-0805">Transcription regulation</keyword>
<dbReference type="InterPro" id="IPR050313">
    <property type="entry name" value="Carb_Metab_HTH_regulators"/>
</dbReference>
<dbReference type="Pfam" id="PF08220">
    <property type="entry name" value="HTH_DeoR"/>
    <property type="match status" value="1"/>
</dbReference>
<keyword evidence="2" id="KW-0678">Repressor</keyword>
<dbReference type="STRING" id="587909.SAMN05421810_104286"/>
<dbReference type="RefSeq" id="WP_092530663.1">
    <property type="nucleotide sequence ID" value="NZ_FOWW01000004.1"/>
</dbReference>
<dbReference type="PANTHER" id="PTHR30363:SF4">
    <property type="entry name" value="GLYCEROL-3-PHOSPHATE REGULON REPRESSOR"/>
    <property type="match status" value="1"/>
</dbReference>
<keyword evidence="4 9" id="KW-0238">DNA-binding</keyword>
<evidence type="ECO:0000256" key="4">
    <source>
        <dbReference type="ARBA" id="ARBA00023125"/>
    </source>
</evidence>
<dbReference type="PANTHER" id="PTHR30363">
    <property type="entry name" value="HTH-TYPE TRANSCRIPTIONAL REGULATOR SRLR-RELATED"/>
    <property type="match status" value="1"/>
</dbReference>
<dbReference type="OrthoDB" id="7688673at2"/>
<feature type="region of interest" description="Disordered" evidence="7">
    <location>
        <begin position="1"/>
        <end position="34"/>
    </location>
</feature>
<evidence type="ECO:0000313" key="10">
    <source>
        <dbReference type="Proteomes" id="UP000198727"/>
    </source>
</evidence>
<dbReference type="GO" id="GO:0003700">
    <property type="term" value="F:DNA-binding transcription factor activity"/>
    <property type="evidence" value="ECO:0007669"/>
    <property type="project" value="InterPro"/>
</dbReference>
<dbReference type="InterPro" id="IPR014036">
    <property type="entry name" value="DeoR-like_C"/>
</dbReference>
<comment type="function">
    <text evidence="6">Repressor of the lactose catabolism operon. Galactose-6-phosphate is the inducer.</text>
</comment>
<dbReference type="Gene3D" id="3.40.50.1360">
    <property type="match status" value="1"/>
</dbReference>
<keyword evidence="10" id="KW-1185">Reference proteome</keyword>
<sequence>MPARWKDPSGSADGRDVPGQPAGVAPSVRSGAQWDRQRRIRERVSAVGFLRTADLAAEFGVSLMTIHRDFDVLQAQGWLRKVRGGATAVPSAMFHGDVEQRMAANPAAKRRLAAAALDLVVPGQVVMLDESTTCLYLAQRLAERTPLTLVTYFQPVVELLAGTPGITLIALGGEYFPAYDAFLGLYTAEGVAKVRADTVFLSTTAISHGRCYHQSQETVAVKRALMAAASRRVLLVDHTKFARQGLYALAALADFDLVLVDEGLPPAEQRRLRDTGVALRVVPTR</sequence>
<dbReference type="InterPro" id="IPR001034">
    <property type="entry name" value="DeoR_HTH"/>
</dbReference>
<dbReference type="SUPFAM" id="SSF100950">
    <property type="entry name" value="NagB/RpiA/CoA transferase-like"/>
    <property type="match status" value="1"/>
</dbReference>
<dbReference type="SMART" id="SM00420">
    <property type="entry name" value="HTH_DEOR"/>
    <property type="match status" value="1"/>
</dbReference>
<accession>A0A1I5V9X9</accession>
<dbReference type="GO" id="GO:0003677">
    <property type="term" value="F:DNA binding"/>
    <property type="evidence" value="ECO:0007669"/>
    <property type="project" value="UniProtKB-KW"/>
</dbReference>
<dbReference type="EMBL" id="FOWW01000004">
    <property type="protein sequence ID" value="SFQ04305.1"/>
    <property type="molecule type" value="Genomic_DNA"/>
</dbReference>
<dbReference type="Gene3D" id="1.10.10.10">
    <property type="entry name" value="Winged helix-like DNA-binding domain superfamily/Winged helix DNA-binding domain"/>
    <property type="match status" value="1"/>
</dbReference>
<dbReference type="SUPFAM" id="SSF46785">
    <property type="entry name" value="Winged helix' DNA-binding domain"/>
    <property type="match status" value="1"/>
</dbReference>
<dbReference type="Pfam" id="PF00455">
    <property type="entry name" value="DeoRC"/>
    <property type="match status" value="1"/>
</dbReference>
<dbReference type="InterPro" id="IPR036388">
    <property type="entry name" value="WH-like_DNA-bd_sf"/>
</dbReference>
<dbReference type="AlphaFoldDB" id="A0A1I5V9X9"/>
<evidence type="ECO:0000256" key="3">
    <source>
        <dbReference type="ARBA" id="ARBA00023015"/>
    </source>
</evidence>
<keyword evidence="5" id="KW-0804">Transcription</keyword>
<dbReference type="Proteomes" id="UP000198727">
    <property type="component" value="Unassembled WGS sequence"/>
</dbReference>
<evidence type="ECO:0000313" key="9">
    <source>
        <dbReference type="EMBL" id="SFQ04305.1"/>
    </source>
</evidence>
<dbReference type="SMART" id="SM01134">
    <property type="entry name" value="DeoRC"/>
    <property type="match status" value="1"/>
</dbReference>
<feature type="domain" description="HTH deoR-type" evidence="8">
    <location>
        <begin position="33"/>
        <end position="88"/>
    </location>
</feature>
<evidence type="ECO:0000256" key="5">
    <source>
        <dbReference type="ARBA" id="ARBA00023163"/>
    </source>
</evidence>
<proteinExistence type="predicted"/>